<organism evidence="1 2">
    <name type="scientific">Phocoenobacter skyensis</name>
    <dbReference type="NCBI Taxonomy" id="97481"/>
    <lineage>
        <taxon>Bacteria</taxon>
        <taxon>Pseudomonadati</taxon>
        <taxon>Pseudomonadota</taxon>
        <taxon>Gammaproteobacteria</taxon>
        <taxon>Pasteurellales</taxon>
        <taxon>Pasteurellaceae</taxon>
        <taxon>Phocoenobacter</taxon>
    </lineage>
</organism>
<reference evidence="1" key="1">
    <citation type="journal article" date="2023" name="Front. Microbiol.">
        <title>Phylogeography and host specificity of Pasteurellaceae pathogenic to sea-farmed fish in the north-east Atlantic.</title>
        <authorList>
            <person name="Gulla S."/>
            <person name="Colquhoun D.J."/>
            <person name="Olsen A.B."/>
            <person name="Spilsberg B."/>
            <person name="Lagesen K."/>
            <person name="Aakesson C.P."/>
            <person name="Strom S."/>
            <person name="Manji F."/>
            <person name="Birkbeck T.H."/>
            <person name="Nilsen H.K."/>
        </authorList>
    </citation>
    <scope>NUCLEOTIDE SEQUENCE</scope>
    <source>
        <strain evidence="1">98B1</strain>
    </source>
</reference>
<comment type="caution">
    <text evidence="1">The sequence shown here is derived from an EMBL/GenBank/DDBJ whole genome shotgun (WGS) entry which is preliminary data.</text>
</comment>
<dbReference type="RefSeq" id="WP_306387414.1">
    <property type="nucleotide sequence ID" value="NZ_JASAYT010000013.1"/>
</dbReference>
<sequence>MKKKIIFIIVAILGLFNLYNNIRNGDNFEDDLIDRVIADNQVGKKYQLKDFLSSLSKIDYVDFSDGSSYVNDLERIGLIRNSEKIKVFRYSFSGIDEKDRQIFPIVPLNVTFRCSIEKFNKSK</sequence>
<evidence type="ECO:0000313" key="1">
    <source>
        <dbReference type="EMBL" id="MDP8174862.1"/>
    </source>
</evidence>
<protein>
    <submittedName>
        <fullName evidence="1">Uncharacterized protein</fullName>
    </submittedName>
</protein>
<accession>A0AAJ6NDK1</accession>
<name>A0AAJ6NDK1_9PAST</name>
<evidence type="ECO:0000313" key="2">
    <source>
        <dbReference type="Proteomes" id="UP001231736"/>
    </source>
</evidence>
<dbReference type="Proteomes" id="UP001231736">
    <property type="component" value="Unassembled WGS sequence"/>
</dbReference>
<dbReference type="EMBL" id="JASAYT010000013">
    <property type="protein sequence ID" value="MDP8174862.1"/>
    <property type="molecule type" value="Genomic_DNA"/>
</dbReference>
<proteinExistence type="predicted"/>
<dbReference type="AlphaFoldDB" id="A0AAJ6NDK1"/>
<gene>
    <name evidence="1" type="ORF">QJU97_05245</name>
</gene>